<dbReference type="InterPro" id="IPR006052">
    <property type="entry name" value="TNF_dom"/>
</dbReference>
<keyword evidence="3" id="KW-0202">Cytokine</keyword>
<dbReference type="GO" id="GO:0006955">
    <property type="term" value="P:immune response"/>
    <property type="evidence" value="ECO:0007669"/>
    <property type="project" value="InterPro"/>
</dbReference>
<evidence type="ECO:0000256" key="4">
    <source>
        <dbReference type="ARBA" id="ARBA00023136"/>
    </source>
</evidence>
<evidence type="ECO:0000256" key="5">
    <source>
        <dbReference type="PIRSR" id="PIRSR038013-50"/>
    </source>
</evidence>
<keyword evidence="5" id="KW-0862">Zinc</keyword>
<dbReference type="Proteomes" id="UP000838412">
    <property type="component" value="Chromosome 14"/>
</dbReference>
<dbReference type="GO" id="GO:0046872">
    <property type="term" value="F:metal ion binding"/>
    <property type="evidence" value="ECO:0007669"/>
    <property type="project" value="UniProtKB-KW"/>
</dbReference>
<proteinExistence type="inferred from homology"/>
<name>A0A8J9Z254_BRALA</name>
<evidence type="ECO:0000256" key="7">
    <source>
        <dbReference type="SAM" id="Phobius"/>
    </source>
</evidence>
<dbReference type="AlphaFoldDB" id="A0A8J9Z254"/>
<dbReference type="GO" id="GO:0005886">
    <property type="term" value="C:plasma membrane"/>
    <property type="evidence" value="ECO:0007669"/>
    <property type="project" value="UniProtKB-SubCell"/>
</dbReference>
<keyword evidence="5" id="KW-0479">Metal-binding</keyword>
<feature type="transmembrane region" description="Helical" evidence="7">
    <location>
        <begin position="21"/>
        <end position="43"/>
    </location>
</feature>
<keyword evidence="4 7" id="KW-0472">Membrane</keyword>
<keyword evidence="7" id="KW-0812">Transmembrane</keyword>
<dbReference type="Pfam" id="PF00229">
    <property type="entry name" value="TNF"/>
    <property type="match status" value="2"/>
</dbReference>
<dbReference type="Gene3D" id="2.60.120.40">
    <property type="match status" value="2"/>
</dbReference>
<evidence type="ECO:0000313" key="9">
    <source>
        <dbReference type="EMBL" id="CAH1245731.1"/>
    </source>
</evidence>
<sequence length="342" mass="38049">MNEVAYNKVQAAGTTERQIRVLKWTVAGLFAAVVGLTGSFVYVTVNLFNKLDAVERAEQWTRGGGHHDRGGLGPGHTGSNPTIQEIVTEILKNETLWREKQTDNHRRREFLPQGPFTLHNDSSRAYLAKPMAHLTGKSGSGHSRRHGRGEGTTRIQHWESRQGLATVANGMTHRDGAIRVPVDGLYYVYRNTGAGGRGRGGGGRMRIQHWESRQGLATVANGMTHRDGAIRVPVDGLYYVYSQLYFRHVRLPAADGSYADDTGDHQLLHSTYKKSATYPEKQEIMKSARTRCWSKDSQYGLLSSYQGGVFRLRAGDRLFVQVSNVAMVSFEEAASYFGAFMI</sequence>
<evidence type="ECO:0000256" key="6">
    <source>
        <dbReference type="SAM" id="MobiDB-lite"/>
    </source>
</evidence>
<dbReference type="EMBL" id="OV696699">
    <property type="protein sequence ID" value="CAH1245731.1"/>
    <property type="molecule type" value="Genomic_DNA"/>
</dbReference>
<dbReference type="PANTHER" id="PTHR11471:SF13">
    <property type="entry name" value="TNF FAMILY PROFILE DOMAIN-CONTAINING PROTEIN"/>
    <property type="match status" value="1"/>
</dbReference>
<organism evidence="9 10">
    <name type="scientific">Branchiostoma lanceolatum</name>
    <name type="common">Common lancelet</name>
    <name type="synonym">Amphioxus lanceolatum</name>
    <dbReference type="NCBI Taxonomy" id="7740"/>
    <lineage>
        <taxon>Eukaryota</taxon>
        <taxon>Metazoa</taxon>
        <taxon>Chordata</taxon>
        <taxon>Cephalochordata</taxon>
        <taxon>Leptocardii</taxon>
        <taxon>Amphioxiformes</taxon>
        <taxon>Branchiostomatidae</taxon>
        <taxon>Branchiostoma</taxon>
    </lineage>
</organism>
<dbReference type="GO" id="GO:0005615">
    <property type="term" value="C:extracellular space"/>
    <property type="evidence" value="ECO:0007669"/>
    <property type="project" value="UniProtKB-KW"/>
</dbReference>
<feature type="domain" description="THD" evidence="8">
    <location>
        <begin position="130"/>
        <end position="342"/>
    </location>
</feature>
<feature type="region of interest" description="Disordered" evidence="6">
    <location>
        <begin position="134"/>
        <end position="153"/>
    </location>
</feature>
<dbReference type="SMART" id="SM00207">
    <property type="entry name" value="TNF"/>
    <property type="match status" value="1"/>
</dbReference>
<comment type="similarity">
    <text evidence="2">Belongs to the tumor necrosis factor family.</text>
</comment>
<dbReference type="PANTHER" id="PTHR11471">
    <property type="entry name" value="TUMOR NECROSIS FACTOR FAMILY MEMBER"/>
    <property type="match status" value="1"/>
</dbReference>
<feature type="region of interest" description="Disordered" evidence="6">
    <location>
        <begin position="61"/>
        <end position="81"/>
    </location>
</feature>
<reference evidence="9" key="1">
    <citation type="submission" date="2022-01" db="EMBL/GenBank/DDBJ databases">
        <authorList>
            <person name="Braso-Vives M."/>
        </authorList>
    </citation>
    <scope>NUCLEOTIDE SEQUENCE</scope>
</reference>
<keyword evidence="7" id="KW-1133">Transmembrane helix</keyword>
<accession>A0A8J9Z254</accession>
<dbReference type="GO" id="GO:0005125">
    <property type="term" value="F:cytokine activity"/>
    <property type="evidence" value="ECO:0007669"/>
    <property type="project" value="UniProtKB-KW"/>
</dbReference>
<dbReference type="CDD" id="cd00184">
    <property type="entry name" value="TNF"/>
    <property type="match status" value="1"/>
</dbReference>
<evidence type="ECO:0000256" key="1">
    <source>
        <dbReference type="ARBA" id="ARBA00004370"/>
    </source>
</evidence>
<evidence type="ECO:0000256" key="3">
    <source>
        <dbReference type="ARBA" id="ARBA00022514"/>
    </source>
</evidence>
<dbReference type="SUPFAM" id="SSF49842">
    <property type="entry name" value="TNF-like"/>
    <property type="match status" value="2"/>
</dbReference>
<protein>
    <submittedName>
        <fullName evidence="9">TNFSF10 protein</fullName>
    </submittedName>
</protein>
<dbReference type="InterPro" id="IPR008983">
    <property type="entry name" value="Tumour_necrosis_fac-like_dom"/>
</dbReference>
<evidence type="ECO:0000259" key="8">
    <source>
        <dbReference type="PROSITE" id="PS50049"/>
    </source>
</evidence>
<dbReference type="PROSITE" id="PS50049">
    <property type="entry name" value="THD_2"/>
    <property type="match status" value="1"/>
</dbReference>
<gene>
    <name evidence="9" type="primary">TNFSF10</name>
    <name evidence="9" type="ORF">BLAG_LOCUS7966</name>
</gene>
<comment type="subcellular location">
    <subcellularLocation>
        <location evidence="1">Membrane</location>
    </subcellularLocation>
</comment>
<dbReference type="OrthoDB" id="5980568at2759"/>
<keyword evidence="10" id="KW-1185">Reference proteome</keyword>
<feature type="binding site" evidence="5">
    <location>
        <position position="292"/>
    </location>
    <ligand>
        <name>Zn(2+)</name>
        <dbReference type="ChEBI" id="CHEBI:29105"/>
        <note>ligand shared between all trimeric partners</note>
    </ligand>
</feature>
<feature type="compositionally biased region" description="Basic and acidic residues" evidence="6">
    <location>
        <begin position="61"/>
        <end position="70"/>
    </location>
</feature>
<evidence type="ECO:0000313" key="10">
    <source>
        <dbReference type="Proteomes" id="UP000838412"/>
    </source>
</evidence>
<evidence type="ECO:0000256" key="2">
    <source>
        <dbReference type="ARBA" id="ARBA00008670"/>
    </source>
</evidence>
<dbReference type="GO" id="GO:0005164">
    <property type="term" value="F:tumor necrosis factor receptor binding"/>
    <property type="evidence" value="ECO:0007669"/>
    <property type="project" value="InterPro"/>
</dbReference>